<evidence type="ECO:0000313" key="1">
    <source>
        <dbReference type="EMBL" id="CAE0776155.1"/>
    </source>
</evidence>
<gene>
    <name evidence="1" type="ORF">PCAR00345_LOCUS28791</name>
</gene>
<dbReference type="EMBL" id="HBIZ01045011">
    <property type="protein sequence ID" value="CAE0776155.1"/>
    <property type="molecule type" value="Transcribed_RNA"/>
</dbReference>
<proteinExistence type="predicted"/>
<sequence length="239" mass="27031">MEPILQGPELMAVSQALLSAQEDVKRCGNSIDAALLKVEAALDSREERHRDFWREELNHLRVEEQLLREKEIKLLDIRRLLLEREAASALTLHAPGFPVLRLSVYPSRASLPWAASRLAVRFTLLCVVHGVVLTRISLAPFRNALTALLRLHSASAFACCFCLRSLLQPSPPWRPFKFTARARGRCIESLVRLSSFAFAPLRFPCAPSLDLHQRRWRKMVLCSSTVFLILLPLVLCSVS</sequence>
<accession>A0A7S4BTA0</accession>
<organism evidence="1">
    <name type="scientific">Chrysotila carterae</name>
    <name type="common">Marine alga</name>
    <name type="synonym">Syracosphaera carterae</name>
    <dbReference type="NCBI Taxonomy" id="13221"/>
    <lineage>
        <taxon>Eukaryota</taxon>
        <taxon>Haptista</taxon>
        <taxon>Haptophyta</taxon>
        <taxon>Prymnesiophyceae</taxon>
        <taxon>Isochrysidales</taxon>
        <taxon>Isochrysidaceae</taxon>
        <taxon>Chrysotila</taxon>
    </lineage>
</organism>
<dbReference type="AlphaFoldDB" id="A0A7S4BTA0"/>
<reference evidence="1" key="1">
    <citation type="submission" date="2021-01" db="EMBL/GenBank/DDBJ databases">
        <authorList>
            <person name="Corre E."/>
            <person name="Pelletier E."/>
            <person name="Niang G."/>
            <person name="Scheremetjew M."/>
            <person name="Finn R."/>
            <person name="Kale V."/>
            <person name="Holt S."/>
            <person name="Cochrane G."/>
            <person name="Meng A."/>
            <person name="Brown T."/>
            <person name="Cohen L."/>
        </authorList>
    </citation>
    <scope>NUCLEOTIDE SEQUENCE</scope>
    <source>
        <strain evidence="1">CCMP645</strain>
    </source>
</reference>
<name>A0A7S4BTA0_CHRCT</name>
<protein>
    <submittedName>
        <fullName evidence="1">Uncharacterized protein</fullName>
    </submittedName>
</protein>